<dbReference type="RefSeq" id="WP_047944091.1">
    <property type="nucleotide sequence ID" value="NZ_LDPH01000027.1"/>
</dbReference>
<evidence type="ECO:0000313" key="2">
    <source>
        <dbReference type="Proteomes" id="UP000036045"/>
    </source>
</evidence>
<reference evidence="1 2" key="1">
    <citation type="submission" date="2015-05" db="EMBL/GenBank/DDBJ databases">
        <title>Whole genome sequence and identification of bacterial endophytes from Costus igneus.</title>
        <authorList>
            <person name="Lee Y.P."/>
            <person name="Gan H.M."/>
            <person name="Eng W."/>
            <person name="Wheatley M.S."/>
            <person name="Caraballo A."/>
            <person name="Polter S."/>
            <person name="Savka M.A."/>
            <person name="Hudson A.O."/>
        </authorList>
    </citation>
    <scope>NUCLEOTIDE SEQUENCE [LARGE SCALE GENOMIC DNA]</scope>
    <source>
        <strain evidence="1 2">RIT379</strain>
    </source>
</reference>
<protein>
    <submittedName>
        <fullName evidence="1">Capsid protein</fullName>
    </submittedName>
</protein>
<accession>A0A0J1IAS8</accession>
<sequence>MPVNYAEQYQQAVQQAYFGGLYFRDLYETPNNQNIKWTGAKTIQIPRITVGGFIDVDRDVASNFARRADNDWEPKTLAHDREFPMFVDPQDVDETNTVLSIANITRVFNIEQKIPEMDKYLASKVYSEYTNYGGQALTEELTVDNILTIFDQMMEDMDEAEVPQEGRKLYVTSPIKTLLKNAEKIQRSLDIKGSAANDANRNLRSLDEVTIISVPTSRMKTAYNFTSGAVPATGAGQINMILIHPSAIITPQKYDFVDLAVPSATTGGKYYYFERKYWDVFLFEKKVPGVKIHVTEAGTGA</sequence>
<name>A0A0J1IAS8_NIACI</name>
<organism evidence="1 2">
    <name type="scientific">Niallia circulans</name>
    <name type="common">Bacillus circulans</name>
    <dbReference type="NCBI Taxonomy" id="1397"/>
    <lineage>
        <taxon>Bacteria</taxon>
        <taxon>Bacillati</taxon>
        <taxon>Bacillota</taxon>
        <taxon>Bacilli</taxon>
        <taxon>Bacillales</taxon>
        <taxon>Bacillaceae</taxon>
        <taxon>Niallia</taxon>
    </lineage>
</organism>
<evidence type="ECO:0000313" key="1">
    <source>
        <dbReference type="EMBL" id="KLV23074.1"/>
    </source>
</evidence>
<gene>
    <name evidence="1" type="ORF">ABW02_20320</name>
</gene>
<comment type="caution">
    <text evidence="1">The sequence shown here is derived from an EMBL/GenBank/DDBJ whole genome shotgun (WGS) entry which is preliminary data.</text>
</comment>
<dbReference type="OrthoDB" id="9770443at2"/>
<keyword evidence="2" id="KW-1185">Reference proteome</keyword>
<dbReference type="PATRIC" id="fig|1397.4.peg.2820"/>
<proteinExistence type="predicted"/>
<dbReference type="Proteomes" id="UP000036045">
    <property type="component" value="Unassembled WGS sequence"/>
</dbReference>
<dbReference type="EMBL" id="LDPH01000027">
    <property type="protein sequence ID" value="KLV23074.1"/>
    <property type="molecule type" value="Genomic_DNA"/>
</dbReference>
<dbReference type="AlphaFoldDB" id="A0A0J1IAS8"/>